<gene>
    <name evidence="3" type="ORF">GCM10022197_04200</name>
</gene>
<evidence type="ECO:0000313" key="3">
    <source>
        <dbReference type="EMBL" id="GAA3552350.1"/>
    </source>
</evidence>
<dbReference type="EMBL" id="BAAAYR010000001">
    <property type="protein sequence ID" value="GAA3552350.1"/>
    <property type="molecule type" value="Genomic_DNA"/>
</dbReference>
<evidence type="ECO:0000256" key="1">
    <source>
        <dbReference type="SAM" id="SignalP"/>
    </source>
</evidence>
<evidence type="ECO:0000259" key="2">
    <source>
        <dbReference type="PROSITE" id="PS51494"/>
    </source>
</evidence>
<dbReference type="InterPro" id="IPR008763">
    <property type="entry name" value="Peptidase_S55"/>
</dbReference>
<dbReference type="Proteomes" id="UP001500767">
    <property type="component" value="Unassembled WGS sequence"/>
</dbReference>
<evidence type="ECO:0000313" key="4">
    <source>
        <dbReference type="Proteomes" id="UP001500767"/>
    </source>
</evidence>
<keyword evidence="1" id="KW-0732">Signal</keyword>
<reference evidence="4" key="1">
    <citation type="journal article" date="2019" name="Int. J. Syst. Evol. Microbiol.">
        <title>The Global Catalogue of Microorganisms (GCM) 10K type strain sequencing project: providing services to taxonomists for standard genome sequencing and annotation.</title>
        <authorList>
            <consortium name="The Broad Institute Genomics Platform"/>
            <consortium name="The Broad Institute Genome Sequencing Center for Infectious Disease"/>
            <person name="Wu L."/>
            <person name="Ma J."/>
        </authorList>
    </citation>
    <scope>NUCLEOTIDE SEQUENCE [LARGE SCALE GENOMIC DNA]</scope>
    <source>
        <strain evidence="4">JCM 16540</strain>
    </source>
</reference>
<feature type="domain" description="Peptidase S55" evidence="2">
    <location>
        <begin position="1"/>
        <end position="165"/>
    </location>
</feature>
<sequence length="621" mass="63962">MTVVQGTRTRRGTALGVAALGALLLGQAVGPAQAAPLAPPGECPAALTSAQATTGLVGEGLTVVKGRTPEPFRVEVLGVQPDGIGAGRDLVLIKVSDLPGGHVVDQGSGIWAGMSGSPVYVGGKLLGAVSYGFTSSPSPIGGLTPASDMAALLDLGSTKARTAERSSESSPKLTASVRRAVAARAGAAVPSGSLERLPSPLTVSGLSSARLERLQKDVTTADLPLRVFAGGRAAVPTAAPTERPVPGGNFASVLSYGDVTSASIGTTTYVCGDQALAYGHPDRFAGPARYGANDADAVAIVQDDVFGSFKMADLGGSFGTVDQDRLSGIRADLTKVPSTTPVTTTVRNADTGRSRTGTTGVVDRDLLPGLVPYALWANVDATFDEVGDGRLTDGWTITGTRGGGKAFTVHRNDTWADRTDASFEPAVALADAVYALTDNEEEHVTITSVIYDATVSTTFRQLRLTKVEVSTDGGKTWKKDAVRVKAGKKLTVRTTVKPYQGSKSIKKVITVKVPKAAKGLQANLSVFGGASLDGEGGDDTACLLEDSCDSDEDSSLSTVIKSIQSAPRNDELVVELQAGSDDEAKGDDDSDGKGDTLVLTHRELRQAEVVTGARSVAVEVR</sequence>
<protein>
    <submittedName>
        <fullName evidence="3">SpoIVB peptidase S55 domain-containing protein</fullName>
    </submittedName>
</protein>
<dbReference type="RefSeq" id="WP_204912459.1">
    <property type="nucleotide sequence ID" value="NZ_BAAAYR010000001.1"/>
</dbReference>
<organism evidence="3 4">
    <name type="scientific">Microlunatus spumicola</name>
    <dbReference type="NCBI Taxonomy" id="81499"/>
    <lineage>
        <taxon>Bacteria</taxon>
        <taxon>Bacillati</taxon>
        <taxon>Actinomycetota</taxon>
        <taxon>Actinomycetes</taxon>
        <taxon>Propionibacteriales</taxon>
        <taxon>Propionibacteriaceae</taxon>
        <taxon>Microlunatus</taxon>
    </lineage>
</organism>
<comment type="caution">
    <text evidence="3">The sequence shown here is derived from an EMBL/GenBank/DDBJ whole genome shotgun (WGS) entry which is preliminary data.</text>
</comment>
<proteinExistence type="predicted"/>
<feature type="chain" id="PRO_5046104104" evidence="1">
    <location>
        <begin position="35"/>
        <end position="621"/>
    </location>
</feature>
<name>A0ABP6WJ08_9ACTN</name>
<dbReference type="PROSITE" id="PS51494">
    <property type="entry name" value="SPOIVB"/>
    <property type="match status" value="1"/>
</dbReference>
<dbReference type="Pfam" id="PF05580">
    <property type="entry name" value="Peptidase_S55"/>
    <property type="match status" value="1"/>
</dbReference>
<feature type="signal peptide" evidence="1">
    <location>
        <begin position="1"/>
        <end position="34"/>
    </location>
</feature>
<keyword evidence="4" id="KW-1185">Reference proteome</keyword>
<accession>A0ABP6WJ08</accession>